<accession>A0A5C2SL64</accession>
<feature type="compositionally biased region" description="Low complexity" evidence="1">
    <location>
        <begin position="64"/>
        <end position="73"/>
    </location>
</feature>
<feature type="compositionally biased region" description="Polar residues" evidence="1">
    <location>
        <begin position="89"/>
        <end position="99"/>
    </location>
</feature>
<evidence type="ECO:0000313" key="3">
    <source>
        <dbReference type="Proteomes" id="UP000313359"/>
    </source>
</evidence>
<feature type="compositionally biased region" description="Low complexity" evidence="1">
    <location>
        <begin position="14"/>
        <end position="25"/>
    </location>
</feature>
<proteinExistence type="predicted"/>
<name>A0A5C2SL64_9APHY</name>
<organism evidence="2 3">
    <name type="scientific">Lentinus tigrinus ALCF2SS1-6</name>
    <dbReference type="NCBI Taxonomy" id="1328759"/>
    <lineage>
        <taxon>Eukaryota</taxon>
        <taxon>Fungi</taxon>
        <taxon>Dikarya</taxon>
        <taxon>Basidiomycota</taxon>
        <taxon>Agaricomycotina</taxon>
        <taxon>Agaricomycetes</taxon>
        <taxon>Polyporales</taxon>
        <taxon>Polyporaceae</taxon>
        <taxon>Lentinus</taxon>
    </lineage>
</organism>
<evidence type="ECO:0000313" key="2">
    <source>
        <dbReference type="EMBL" id="RPD64595.1"/>
    </source>
</evidence>
<feature type="region of interest" description="Disordered" evidence="1">
    <location>
        <begin position="1"/>
        <end position="99"/>
    </location>
</feature>
<dbReference type="EMBL" id="ML122253">
    <property type="protein sequence ID" value="RPD64595.1"/>
    <property type="molecule type" value="Genomic_DNA"/>
</dbReference>
<protein>
    <submittedName>
        <fullName evidence="2">Uncharacterized protein</fullName>
    </submittedName>
</protein>
<evidence type="ECO:0000256" key="1">
    <source>
        <dbReference type="SAM" id="MobiDB-lite"/>
    </source>
</evidence>
<sequence length="99" mass="10655">MPKSRSVIPTRPTADLANHAASDAAGPIASSEVEPSALPRVPTPPRKRDSRSFFQNLHHLPSSPTRVRAAAPRDAPREPSAQRARPSPVAQSASGRRHR</sequence>
<keyword evidence="3" id="KW-1185">Reference proteome</keyword>
<dbReference type="Proteomes" id="UP000313359">
    <property type="component" value="Unassembled WGS sequence"/>
</dbReference>
<gene>
    <name evidence="2" type="ORF">L227DRAFT_571070</name>
</gene>
<reference evidence="2" key="1">
    <citation type="journal article" date="2018" name="Genome Biol. Evol.">
        <title>Genomics and development of Lentinus tigrinus, a white-rot wood-decaying mushroom with dimorphic fruiting bodies.</title>
        <authorList>
            <person name="Wu B."/>
            <person name="Xu Z."/>
            <person name="Knudson A."/>
            <person name="Carlson A."/>
            <person name="Chen N."/>
            <person name="Kovaka S."/>
            <person name="LaButti K."/>
            <person name="Lipzen A."/>
            <person name="Pennachio C."/>
            <person name="Riley R."/>
            <person name="Schakwitz W."/>
            <person name="Umezawa K."/>
            <person name="Ohm R.A."/>
            <person name="Grigoriev I.V."/>
            <person name="Nagy L.G."/>
            <person name="Gibbons J."/>
            <person name="Hibbett D."/>
        </authorList>
    </citation>
    <scope>NUCLEOTIDE SEQUENCE [LARGE SCALE GENOMIC DNA]</scope>
    <source>
        <strain evidence="2">ALCF2SS1-6</strain>
    </source>
</reference>
<dbReference type="AlphaFoldDB" id="A0A5C2SL64"/>